<keyword evidence="7" id="KW-0479">Metal-binding</keyword>
<keyword evidence="4" id="KW-1003">Cell membrane</keyword>
<feature type="transmembrane region" description="Helical" evidence="12">
    <location>
        <begin position="49"/>
        <end position="74"/>
    </location>
</feature>
<protein>
    <submittedName>
        <fullName evidence="13">Cytochrome ubiquinol oxidase subunit I</fullName>
    </submittedName>
</protein>
<evidence type="ECO:0000256" key="12">
    <source>
        <dbReference type="SAM" id="Phobius"/>
    </source>
</evidence>
<evidence type="ECO:0000256" key="9">
    <source>
        <dbReference type="ARBA" id="ARBA00022989"/>
    </source>
</evidence>
<keyword evidence="5" id="KW-0349">Heme</keyword>
<keyword evidence="8" id="KW-0249">Electron transport</keyword>
<organism evidence="13 14">
    <name type="scientific">Castellaniella daejeonensis</name>
    <dbReference type="NCBI Taxonomy" id="659013"/>
    <lineage>
        <taxon>Bacteria</taxon>
        <taxon>Pseudomonadati</taxon>
        <taxon>Pseudomonadota</taxon>
        <taxon>Betaproteobacteria</taxon>
        <taxon>Burkholderiales</taxon>
        <taxon>Alcaligenaceae</taxon>
        <taxon>Castellaniella</taxon>
    </lineage>
</organism>
<dbReference type="Proteomes" id="UP001501176">
    <property type="component" value="Unassembled WGS sequence"/>
</dbReference>
<dbReference type="PANTHER" id="PTHR30365">
    <property type="entry name" value="CYTOCHROME D UBIQUINOL OXIDASE"/>
    <property type="match status" value="1"/>
</dbReference>
<comment type="similarity">
    <text evidence="2">Belongs to the cytochrome ubiquinol oxidase subunit 1 family.</text>
</comment>
<evidence type="ECO:0000256" key="3">
    <source>
        <dbReference type="ARBA" id="ARBA00022448"/>
    </source>
</evidence>
<evidence type="ECO:0000313" key="14">
    <source>
        <dbReference type="Proteomes" id="UP001501176"/>
    </source>
</evidence>
<evidence type="ECO:0000313" key="13">
    <source>
        <dbReference type="EMBL" id="GAA0229680.1"/>
    </source>
</evidence>
<feature type="transmembrane region" description="Helical" evidence="12">
    <location>
        <begin position="12"/>
        <end position="37"/>
    </location>
</feature>
<comment type="caution">
    <text evidence="13">The sequence shown here is derived from an EMBL/GenBank/DDBJ whole genome shotgun (WGS) entry which is preliminary data.</text>
</comment>
<dbReference type="PANTHER" id="PTHR30365:SF14">
    <property type="entry name" value="CYTOCHROME BD MENAQUINOL OXIDASE SUBUNIT I-RELATED"/>
    <property type="match status" value="1"/>
</dbReference>
<keyword evidence="14" id="KW-1185">Reference proteome</keyword>
<evidence type="ECO:0000256" key="10">
    <source>
        <dbReference type="ARBA" id="ARBA00023004"/>
    </source>
</evidence>
<dbReference type="EMBL" id="BAAAFN010000014">
    <property type="protein sequence ID" value="GAA0229680.1"/>
    <property type="molecule type" value="Genomic_DNA"/>
</dbReference>
<feature type="transmembrane region" description="Helical" evidence="12">
    <location>
        <begin position="94"/>
        <end position="115"/>
    </location>
</feature>
<feature type="transmembrane region" description="Helical" evidence="12">
    <location>
        <begin position="127"/>
        <end position="152"/>
    </location>
</feature>
<feature type="transmembrane region" description="Helical" evidence="12">
    <location>
        <begin position="401"/>
        <end position="421"/>
    </location>
</feature>
<evidence type="ECO:0000256" key="2">
    <source>
        <dbReference type="ARBA" id="ARBA00009819"/>
    </source>
</evidence>
<feature type="transmembrane region" description="Helical" evidence="12">
    <location>
        <begin position="172"/>
        <end position="198"/>
    </location>
</feature>
<reference evidence="14" key="1">
    <citation type="journal article" date="2019" name="Int. J. Syst. Evol. Microbiol.">
        <title>The Global Catalogue of Microorganisms (GCM) 10K type strain sequencing project: providing services to taxonomists for standard genome sequencing and annotation.</title>
        <authorList>
            <consortium name="The Broad Institute Genomics Platform"/>
            <consortium name="The Broad Institute Genome Sequencing Center for Infectious Disease"/>
            <person name="Wu L."/>
            <person name="Ma J."/>
        </authorList>
    </citation>
    <scope>NUCLEOTIDE SEQUENCE [LARGE SCALE GENOMIC DNA]</scope>
    <source>
        <strain evidence="14">JCM 16240</strain>
    </source>
</reference>
<evidence type="ECO:0000256" key="11">
    <source>
        <dbReference type="ARBA" id="ARBA00023136"/>
    </source>
</evidence>
<keyword evidence="6 12" id="KW-0812">Transmembrane</keyword>
<evidence type="ECO:0000256" key="6">
    <source>
        <dbReference type="ARBA" id="ARBA00022692"/>
    </source>
</evidence>
<sequence>MTQTAWVLSLSQFYLSLGFVLFFLALELGLAWVLFGFRLRARHSQAALLAYRFWARVFALSLILGFAASVPLLLQIGTLWPGFMERAGEVAGPLVGMAVLTSFIFKSCFLGAMLYGQRSLSDRAHTLVVGMVAVGTSLTAWWISVLLAWLQWPTGAVLSDGRYQVSDWLELLGGIAPVLFGVLLAGGLLLAVTLMLAVTAWRTEVRPSDAGDRSVYAGALRLVLLALVLQTLLVAALGRELLPLQPARVAAVVPQWTSGPPERLSLAAWPDEAQGRDAWRLPGPAEWPSWVRLPADGPLRGLNDLAGIRPPLVATYLTARLAVLLTGLLAALAAWALWRGRRLGYEPDHLSRAGRIGLRAMAWLAALLQAAGWGHLLIGSLPYAIQGTVSLREIGTTAGEGALWFVLCLQLAVYGALAAGFHQLLRHATRYGVVPVARHRGRA</sequence>
<evidence type="ECO:0000256" key="7">
    <source>
        <dbReference type="ARBA" id="ARBA00022723"/>
    </source>
</evidence>
<keyword evidence="9 12" id="KW-1133">Transmembrane helix</keyword>
<evidence type="ECO:0000256" key="1">
    <source>
        <dbReference type="ARBA" id="ARBA00004651"/>
    </source>
</evidence>
<feature type="transmembrane region" description="Helical" evidence="12">
    <location>
        <begin position="358"/>
        <end position="381"/>
    </location>
</feature>
<name>A0ABP3DDM3_9BURK</name>
<dbReference type="InterPro" id="IPR002585">
    <property type="entry name" value="Cyt-d_ubiquinol_oxidase_su_1"/>
</dbReference>
<dbReference type="RefSeq" id="WP_325124086.1">
    <property type="nucleotide sequence ID" value="NZ_BAAAFN010000014.1"/>
</dbReference>
<proteinExistence type="inferred from homology"/>
<feature type="transmembrane region" description="Helical" evidence="12">
    <location>
        <begin position="219"/>
        <end position="238"/>
    </location>
</feature>
<keyword evidence="11 12" id="KW-0472">Membrane</keyword>
<accession>A0ABP3DDM3</accession>
<dbReference type="Pfam" id="PF01654">
    <property type="entry name" value="Cyt_bd_oxida_I"/>
    <property type="match status" value="1"/>
</dbReference>
<evidence type="ECO:0000256" key="4">
    <source>
        <dbReference type="ARBA" id="ARBA00022475"/>
    </source>
</evidence>
<evidence type="ECO:0000256" key="5">
    <source>
        <dbReference type="ARBA" id="ARBA00022617"/>
    </source>
</evidence>
<comment type="subcellular location">
    <subcellularLocation>
        <location evidence="1">Cell membrane</location>
        <topology evidence="1">Multi-pass membrane protein</topology>
    </subcellularLocation>
</comment>
<feature type="transmembrane region" description="Helical" evidence="12">
    <location>
        <begin position="317"/>
        <end position="338"/>
    </location>
</feature>
<evidence type="ECO:0000256" key="8">
    <source>
        <dbReference type="ARBA" id="ARBA00022982"/>
    </source>
</evidence>
<gene>
    <name evidence="13" type="ORF">GCM10009125_18330</name>
</gene>
<keyword evidence="3" id="KW-0813">Transport</keyword>
<keyword evidence="10" id="KW-0408">Iron</keyword>